<proteinExistence type="predicted"/>
<sequence length="106" mass="11609">MKRPTLRPSPDEVFDHGHLALNEAEYEKAVEAYQTFLQWLELQEAKQVAQRPAIAPARRGYDDPLFDAIAKSSPAAASHVAAIRAARDDAAAAEFVAALQKRAGRP</sequence>
<evidence type="ECO:0000313" key="1">
    <source>
        <dbReference type="EMBL" id="TCP62315.1"/>
    </source>
</evidence>
<dbReference type="EMBL" id="SLXU01000002">
    <property type="protein sequence ID" value="TCP62315.1"/>
    <property type="molecule type" value="Genomic_DNA"/>
</dbReference>
<dbReference type="Proteomes" id="UP000295050">
    <property type="component" value="Unassembled WGS sequence"/>
</dbReference>
<evidence type="ECO:0000313" key="2">
    <source>
        <dbReference type="Proteomes" id="UP000295050"/>
    </source>
</evidence>
<gene>
    <name evidence="1" type="ORF">EV663_102159</name>
</gene>
<accession>A0A4R2RT55</accession>
<dbReference type="OrthoDB" id="10005342at2"/>
<dbReference type="AlphaFoldDB" id="A0A4R2RT55"/>
<reference evidence="1 2" key="1">
    <citation type="submission" date="2019-03" db="EMBL/GenBank/DDBJ databases">
        <title>Genomic Encyclopedia of Type Strains, Phase IV (KMG-IV): sequencing the most valuable type-strain genomes for metagenomic binning, comparative biology and taxonomic classification.</title>
        <authorList>
            <person name="Goeker M."/>
        </authorList>
    </citation>
    <scope>NUCLEOTIDE SEQUENCE [LARGE SCALE GENOMIC DNA]</scope>
    <source>
        <strain evidence="1 2">DSM 24766</strain>
    </source>
</reference>
<name>A0A4R2RT55_9RHOB</name>
<organism evidence="1 2">
    <name type="scientific">Rhodovulum bhavnagarense</name>
    <dbReference type="NCBI Taxonomy" id="992286"/>
    <lineage>
        <taxon>Bacteria</taxon>
        <taxon>Pseudomonadati</taxon>
        <taxon>Pseudomonadota</taxon>
        <taxon>Alphaproteobacteria</taxon>
        <taxon>Rhodobacterales</taxon>
        <taxon>Paracoccaceae</taxon>
        <taxon>Rhodovulum</taxon>
    </lineage>
</organism>
<protein>
    <submittedName>
        <fullName evidence="1">Uncharacterized protein</fullName>
    </submittedName>
</protein>
<comment type="caution">
    <text evidence="1">The sequence shown here is derived from an EMBL/GenBank/DDBJ whole genome shotgun (WGS) entry which is preliminary data.</text>
</comment>
<keyword evidence="2" id="KW-1185">Reference proteome</keyword>
<dbReference type="RefSeq" id="WP_132950576.1">
    <property type="nucleotide sequence ID" value="NZ_SLXU01000002.1"/>
</dbReference>